<dbReference type="PANTHER" id="PTHR30532:SF24">
    <property type="entry name" value="FERRIC ENTEROBACTIN-BINDING PERIPLASMIC PROTEIN FEPB"/>
    <property type="match status" value="1"/>
</dbReference>
<keyword evidence="2" id="KW-0732">Signal</keyword>
<protein>
    <submittedName>
        <fullName evidence="3">ABC transporter substrate-binding protein</fullName>
    </submittedName>
</protein>
<comment type="caution">
    <text evidence="3">The sequence shown here is derived from an EMBL/GenBank/DDBJ whole genome shotgun (WGS) entry which is preliminary data.</text>
</comment>
<evidence type="ECO:0000313" key="3">
    <source>
        <dbReference type="EMBL" id="MEB8343024.1"/>
    </source>
</evidence>
<keyword evidence="1" id="KW-0813">Transport</keyword>
<dbReference type="SUPFAM" id="SSF53807">
    <property type="entry name" value="Helical backbone' metal receptor"/>
    <property type="match status" value="1"/>
</dbReference>
<keyword evidence="4" id="KW-1185">Reference proteome</keyword>
<dbReference type="EMBL" id="JAOZYC010000184">
    <property type="protein sequence ID" value="MEB8343024.1"/>
    <property type="molecule type" value="Genomic_DNA"/>
</dbReference>
<evidence type="ECO:0000256" key="2">
    <source>
        <dbReference type="ARBA" id="ARBA00022729"/>
    </source>
</evidence>
<accession>A0ABU6FGP3</accession>
<gene>
    <name evidence="3" type="ORF">OKJ99_36595</name>
</gene>
<dbReference type="Gene3D" id="3.40.50.1980">
    <property type="entry name" value="Nitrogenase molybdenum iron protein domain"/>
    <property type="match status" value="2"/>
</dbReference>
<evidence type="ECO:0000313" key="4">
    <source>
        <dbReference type="Proteomes" id="UP001354931"/>
    </source>
</evidence>
<reference evidence="3 4" key="1">
    <citation type="submission" date="2022-10" db="EMBL/GenBank/DDBJ databases">
        <authorList>
            <person name="Xie J."/>
            <person name="Shen N."/>
        </authorList>
    </citation>
    <scope>NUCLEOTIDE SEQUENCE [LARGE SCALE GENOMIC DNA]</scope>
    <source>
        <strain evidence="3 4">YIM65594</strain>
    </source>
</reference>
<evidence type="ECO:0000256" key="1">
    <source>
        <dbReference type="ARBA" id="ARBA00022448"/>
    </source>
</evidence>
<name>A0ABU6FGP3_9ACTN</name>
<dbReference type="PANTHER" id="PTHR30532">
    <property type="entry name" value="IRON III DICITRATE-BINDING PERIPLASMIC PROTEIN"/>
    <property type="match status" value="1"/>
</dbReference>
<organism evidence="3 4">
    <name type="scientific">Streptomyces endophyticus</name>
    <dbReference type="NCBI Taxonomy" id="714166"/>
    <lineage>
        <taxon>Bacteria</taxon>
        <taxon>Bacillati</taxon>
        <taxon>Actinomycetota</taxon>
        <taxon>Actinomycetes</taxon>
        <taxon>Kitasatosporales</taxon>
        <taxon>Streptomycetaceae</taxon>
        <taxon>Streptomyces</taxon>
    </lineage>
</organism>
<dbReference type="Proteomes" id="UP001354931">
    <property type="component" value="Unassembled WGS sequence"/>
</dbReference>
<dbReference type="InterPro" id="IPR051313">
    <property type="entry name" value="Bact_iron-sidero_bind"/>
</dbReference>
<sequence>MGERSTTAWEFTDDRGHLTSASEAPQRVVAYIQAGASLWDLGIRPAGIFGSFHDGDEPDHAKSGALPLDELAYLGAGAGLGLDDVLAVRPDLVVALTYGGGQVYGIEPDTAKHLEEHVPVAVIDVGQGRTLGGVRERFAELGRSLGTSEPAEARDELARSERQLGVAARGARGVRVLALSAAGADAVHLARPTKWPDLSALGGLGVGMVAPPESPGANWYTGTWRDVAELAPDIILSDARANAAPREQYAADPHWASVAERASVLPWNPETPASAHAHAALFDQVAGALRGR</sequence>
<proteinExistence type="predicted"/>
<dbReference type="RefSeq" id="WP_326022635.1">
    <property type="nucleotide sequence ID" value="NZ_JAOZYC010000184.1"/>
</dbReference>